<protein>
    <recommendedName>
        <fullName evidence="6">fructokinase</fullName>
        <ecNumber evidence="6">2.7.1.4</ecNumber>
    </recommendedName>
</protein>
<comment type="cofactor">
    <cofactor evidence="1">
        <name>Mg(2+)</name>
        <dbReference type="ChEBI" id="CHEBI:18420"/>
    </cofactor>
</comment>
<organism evidence="8 9">
    <name type="scientific">Lactiplantibacillus daowaiensis</name>
    <dbReference type="NCBI Taxonomy" id="2559918"/>
    <lineage>
        <taxon>Bacteria</taxon>
        <taxon>Bacillati</taxon>
        <taxon>Bacillota</taxon>
        <taxon>Bacilli</taxon>
        <taxon>Lactobacillales</taxon>
        <taxon>Lactobacillaceae</taxon>
        <taxon>Lactiplantibacillus</taxon>
    </lineage>
</organism>
<dbReference type="Pfam" id="PF00480">
    <property type="entry name" value="ROK"/>
    <property type="match status" value="1"/>
</dbReference>
<evidence type="ECO:0000313" key="8">
    <source>
        <dbReference type="EMBL" id="MFC6181341.1"/>
    </source>
</evidence>
<comment type="caution">
    <text evidence="8">The sequence shown here is derived from an EMBL/GenBank/DDBJ whole genome shotgun (WGS) entry which is preliminary data.</text>
</comment>
<dbReference type="InterPro" id="IPR000600">
    <property type="entry name" value="ROK"/>
</dbReference>
<dbReference type="SUPFAM" id="SSF53067">
    <property type="entry name" value="Actin-like ATPase domain"/>
    <property type="match status" value="1"/>
</dbReference>
<evidence type="ECO:0000256" key="6">
    <source>
        <dbReference type="ARBA" id="ARBA00038887"/>
    </source>
</evidence>
<dbReference type="RefSeq" id="WP_137628921.1">
    <property type="nucleotide sequence ID" value="NZ_BJDJ01000014.1"/>
</dbReference>
<dbReference type="PANTHER" id="PTHR42742:SF3">
    <property type="entry name" value="FRUCTOKINASE"/>
    <property type="match status" value="1"/>
</dbReference>
<dbReference type="Proteomes" id="UP001596282">
    <property type="component" value="Unassembled WGS sequence"/>
</dbReference>
<dbReference type="CDD" id="cd24067">
    <property type="entry name" value="ASKHA_NBD_ROK_BsFRK-like"/>
    <property type="match status" value="1"/>
</dbReference>
<evidence type="ECO:0000256" key="1">
    <source>
        <dbReference type="ARBA" id="ARBA00001946"/>
    </source>
</evidence>
<comment type="similarity">
    <text evidence="2">Belongs to the ROK (NagC/XylR) family.</text>
</comment>
<reference evidence="9" key="1">
    <citation type="journal article" date="2019" name="Int. J. Syst. Evol. Microbiol.">
        <title>The Global Catalogue of Microorganisms (GCM) 10K type strain sequencing project: providing services to taxonomists for standard genome sequencing and annotation.</title>
        <authorList>
            <consortium name="The Broad Institute Genomics Platform"/>
            <consortium name="The Broad Institute Genome Sequencing Center for Infectious Disease"/>
            <person name="Wu L."/>
            <person name="Ma J."/>
        </authorList>
    </citation>
    <scope>NUCLEOTIDE SEQUENCE [LARGE SCALE GENOMIC DNA]</scope>
    <source>
        <strain evidence="9">CCM 8933</strain>
    </source>
</reference>
<evidence type="ECO:0000256" key="7">
    <source>
        <dbReference type="ARBA" id="ARBA00048451"/>
    </source>
</evidence>
<keyword evidence="5" id="KW-0460">Magnesium</keyword>
<comment type="catalytic activity">
    <reaction evidence="7">
        <text>D-fructose + ATP = D-fructose 6-phosphate + ADP + H(+)</text>
        <dbReference type="Rhea" id="RHEA:16125"/>
        <dbReference type="ChEBI" id="CHEBI:15378"/>
        <dbReference type="ChEBI" id="CHEBI:30616"/>
        <dbReference type="ChEBI" id="CHEBI:37721"/>
        <dbReference type="ChEBI" id="CHEBI:61527"/>
        <dbReference type="ChEBI" id="CHEBI:456216"/>
        <dbReference type="EC" id="2.7.1.4"/>
    </reaction>
</comment>
<keyword evidence="4" id="KW-0862">Zinc</keyword>
<dbReference type="PANTHER" id="PTHR42742">
    <property type="entry name" value="TRANSCRIPTIONAL REPRESSOR MPRA"/>
    <property type="match status" value="1"/>
</dbReference>
<evidence type="ECO:0000256" key="5">
    <source>
        <dbReference type="ARBA" id="ARBA00022842"/>
    </source>
</evidence>
<dbReference type="EC" id="2.7.1.4" evidence="6"/>
<evidence type="ECO:0000256" key="4">
    <source>
        <dbReference type="ARBA" id="ARBA00022833"/>
    </source>
</evidence>
<evidence type="ECO:0000313" key="9">
    <source>
        <dbReference type="Proteomes" id="UP001596282"/>
    </source>
</evidence>
<proteinExistence type="inferred from homology"/>
<evidence type="ECO:0000256" key="2">
    <source>
        <dbReference type="ARBA" id="ARBA00006479"/>
    </source>
</evidence>
<sequence>MYGAIEAGGTKFVCAVSDDNLEIVGQIRIPTMVDPEQTMSQVETFFSDFKVASIGIGSFGPIGINPDYADYGFIKQTPKTGWENYNFLARIKQFFDGPVFWTTDVNVAAYGEYHLGHAKDKQHMVYLTVGTGIGGTIINNDDFYAGVGHPEIGHIYVKSAHGNTVSGVCPYHKGCLEGMASGPAILKRSGKPAEKLETTDRAWGIEAYYLAQAAVNYTLLYSPEIIIFGGGVANQARLFPLMRKSFEFQMGDYVQYPSLDHYLVHAKLGDDAGIKGALLLAKQVSS</sequence>
<gene>
    <name evidence="8" type="ORF">ACFP5Y_08920</name>
</gene>
<dbReference type="InterPro" id="IPR043129">
    <property type="entry name" value="ATPase_NBD"/>
</dbReference>
<name>A0ABW1S0J4_9LACO</name>
<accession>A0ABW1S0J4</accession>
<dbReference type="EMBL" id="JBHSSC010000037">
    <property type="protein sequence ID" value="MFC6181341.1"/>
    <property type="molecule type" value="Genomic_DNA"/>
</dbReference>
<evidence type="ECO:0000256" key="3">
    <source>
        <dbReference type="ARBA" id="ARBA00022723"/>
    </source>
</evidence>
<dbReference type="InterPro" id="IPR051804">
    <property type="entry name" value="Carb_Metab_Reg_Kinase/Isom"/>
</dbReference>
<keyword evidence="9" id="KW-1185">Reference proteome</keyword>
<keyword evidence="3" id="KW-0479">Metal-binding</keyword>
<dbReference type="Gene3D" id="3.30.420.40">
    <property type="match status" value="2"/>
</dbReference>